<dbReference type="EMBL" id="JBBUTG010000031">
    <property type="protein sequence ID" value="MEK8034589.1"/>
    <property type="molecule type" value="Genomic_DNA"/>
</dbReference>
<reference evidence="2 3" key="1">
    <citation type="submission" date="2024-04" db="EMBL/GenBank/DDBJ databases">
        <title>Novel species of the genus Ideonella isolated from streams.</title>
        <authorList>
            <person name="Lu H."/>
        </authorList>
    </citation>
    <scope>NUCLEOTIDE SEQUENCE [LARGE SCALE GENOMIC DNA]</scope>
    <source>
        <strain evidence="2 3">DXS29W</strain>
    </source>
</reference>
<feature type="chain" id="PRO_5045531083" evidence="1">
    <location>
        <begin position="19"/>
        <end position="60"/>
    </location>
</feature>
<organism evidence="2 3">
    <name type="scientific">Ideonella lacteola</name>
    <dbReference type="NCBI Taxonomy" id="2984193"/>
    <lineage>
        <taxon>Bacteria</taxon>
        <taxon>Pseudomonadati</taxon>
        <taxon>Pseudomonadota</taxon>
        <taxon>Betaproteobacteria</taxon>
        <taxon>Burkholderiales</taxon>
        <taxon>Sphaerotilaceae</taxon>
        <taxon>Ideonella</taxon>
    </lineage>
</organism>
<keyword evidence="1" id="KW-0732">Signal</keyword>
<evidence type="ECO:0000256" key="1">
    <source>
        <dbReference type="SAM" id="SignalP"/>
    </source>
</evidence>
<accession>A0ABU9BZN6</accession>
<protein>
    <submittedName>
        <fullName evidence="2">Uncharacterized protein</fullName>
    </submittedName>
</protein>
<gene>
    <name evidence="2" type="ORF">AACH06_27555</name>
</gene>
<evidence type="ECO:0000313" key="3">
    <source>
        <dbReference type="Proteomes" id="UP001371218"/>
    </source>
</evidence>
<dbReference type="Proteomes" id="UP001371218">
    <property type="component" value="Unassembled WGS sequence"/>
</dbReference>
<comment type="caution">
    <text evidence="2">The sequence shown here is derived from an EMBL/GenBank/DDBJ whole genome shotgun (WGS) entry which is preliminary data.</text>
</comment>
<proteinExistence type="predicted"/>
<name>A0ABU9BZN6_9BURK</name>
<evidence type="ECO:0000313" key="2">
    <source>
        <dbReference type="EMBL" id="MEK8034589.1"/>
    </source>
</evidence>
<keyword evidence="3" id="KW-1185">Reference proteome</keyword>
<sequence length="60" mass="6186">MKTFLHAPLYLTVAVACAALVGLQPVDATMLDANAMVAVTDQVLSSLVLEAASEAPSRAE</sequence>
<dbReference type="RefSeq" id="WP_341429018.1">
    <property type="nucleotide sequence ID" value="NZ_JBBUTG010000031.1"/>
</dbReference>
<feature type="signal peptide" evidence="1">
    <location>
        <begin position="1"/>
        <end position="18"/>
    </location>
</feature>
<dbReference type="PROSITE" id="PS51257">
    <property type="entry name" value="PROKAR_LIPOPROTEIN"/>
    <property type="match status" value="1"/>
</dbReference>